<dbReference type="GO" id="GO:0006355">
    <property type="term" value="P:regulation of DNA-templated transcription"/>
    <property type="evidence" value="ECO:0007669"/>
    <property type="project" value="InterPro"/>
</dbReference>
<proteinExistence type="predicted"/>
<dbReference type="AlphaFoldDB" id="A0A402CT85"/>
<dbReference type="PANTHER" id="PTHR47691:SF3">
    <property type="entry name" value="HTH-TYPE TRANSCRIPTIONAL REGULATOR RV0890C-RELATED"/>
    <property type="match status" value="1"/>
</dbReference>
<dbReference type="Gene3D" id="1.25.40.10">
    <property type="entry name" value="Tetratricopeptide repeat domain"/>
    <property type="match status" value="2"/>
</dbReference>
<dbReference type="GO" id="GO:0003677">
    <property type="term" value="F:DNA binding"/>
    <property type="evidence" value="ECO:0007669"/>
    <property type="project" value="InterPro"/>
</dbReference>
<dbReference type="PANTHER" id="PTHR47691">
    <property type="entry name" value="REGULATOR-RELATED"/>
    <property type="match status" value="1"/>
</dbReference>
<keyword evidence="2" id="KW-1185">Reference proteome</keyword>
<dbReference type="InterPro" id="IPR027417">
    <property type="entry name" value="P-loop_NTPase"/>
</dbReference>
<dbReference type="InterPro" id="IPR005158">
    <property type="entry name" value="BTAD"/>
</dbReference>
<dbReference type="Proteomes" id="UP000287394">
    <property type="component" value="Chromosome"/>
</dbReference>
<gene>
    <name evidence="1" type="ORF">CCAX7_28640</name>
</gene>
<dbReference type="Gene3D" id="1.10.10.10">
    <property type="entry name" value="Winged helix-like DNA-binding domain superfamily/Winged helix DNA-binding domain"/>
    <property type="match status" value="1"/>
</dbReference>
<dbReference type="InterPro" id="IPR016032">
    <property type="entry name" value="Sig_transdc_resp-reg_C-effctor"/>
</dbReference>
<reference evidence="1 2" key="1">
    <citation type="journal article" date="2019" name="Int. J. Syst. Evol. Microbiol.">
        <title>Capsulimonas corticalis gen. nov., sp. nov., an aerobic capsulated bacterium, of a novel bacterial order, Capsulimonadales ord. nov., of the class Armatimonadia of the phylum Armatimonadetes.</title>
        <authorList>
            <person name="Li J."/>
            <person name="Kudo C."/>
            <person name="Tonouchi A."/>
        </authorList>
    </citation>
    <scope>NUCLEOTIDE SEQUENCE [LARGE SCALE GENOMIC DNA]</scope>
    <source>
        <strain evidence="1 2">AX-7</strain>
    </source>
</reference>
<dbReference type="InterPro" id="IPR011990">
    <property type="entry name" value="TPR-like_helical_dom_sf"/>
</dbReference>
<protein>
    <submittedName>
        <fullName evidence="1">Uncharacterized protein</fullName>
    </submittedName>
</protein>
<dbReference type="PRINTS" id="PR00364">
    <property type="entry name" value="DISEASERSIST"/>
</dbReference>
<organism evidence="1 2">
    <name type="scientific">Capsulimonas corticalis</name>
    <dbReference type="NCBI Taxonomy" id="2219043"/>
    <lineage>
        <taxon>Bacteria</taxon>
        <taxon>Bacillati</taxon>
        <taxon>Armatimonadota</taxon>
        <taxon>Armatimonadia</taxon>
        <taxon>Capsulimonadales</taxon>
        <taxon>Capsulimonadaceae</taxon>
        <taxon>Capsulimonas</taxon>
    </lineage>
</organism>
<dbReference type="KEGG" id="ccot:CCAX7_28640"/>
<dbReference type="EMBL" id="AP025739">
    <property type="protein sequence ID" value="BDI30813.1"/>
    <property type="molecule type" value="Genomic_DNA"/>
</dbReference>
<name>A0A402CT85_9BACT</name>
<dbReference type="SUPFAM" id="SSF52540">
    <property type="entry name" value="P-loop containing nucleoside triphosphate hydrolases"/>
    <property type="match status" value="1"/>
</dbReference>
<evidence type="ECO:0000313" key="2">
    <source>
        <dbReference type="Proteomes" id="UP000287394"/>
    </source>
</evidence>
<accession>A0A402CT85</accession>
<dbReference type="RefSeq" id="WP_165864061.1">
    <property type="nucleotide sequence ID" value="NZ_AP025739.1"/>
</dbReference>
<dbReference type="InterPro" id="IPR019734">
    <property type="entry name" value="TPR_rpt"/>
</dbReference>
<sequence>MTISAATPQPFRLTLFGPMRIAVEGKAPAGPRSRKALWLLALLTLRHGRPVDRAWLAETLWPDTDPGQALANLRPVLSDLRRTLASEAPRLQSPKRHTLVLDLTGAQADVAAFDAAISDGAPASLAQAAALYGGPLLEGCSEEWIEAERKTREQNCLRALLTLAEAAMTARDTDSAVRYYRRAVDLAPWRDEARRGLMEALAQSGDTNAALEVYRNFTQLLRDDPRAAPDKKSAALYMRLRASARKQPRPQDPPAASWEQKPSISGYLPHAPTDLIGREEEIREVAARLRRSRLVTLVGPGGIGKTRLALAVAREAAPEHADGAWLVALDALSDGRQVAAQIAGVLGLKEEPERPLLQSLTERLRAQRLLLVLDNCEHVLESCAQIVWPLLRDCPGLHILITSREALKIAGETEWTVPSLTAPNSDHLPMERATRLRTLMGYESVQLFVERAQEVQNGFQLTDDNALPIVQICARLEGLPLAIELAAAWVRAMTTEQIAARLDDRLALLNHVDGQVERAGQPPPRQQTLRATLDWSYDLLSDAERVLLRRLSVFAGGWSLEAAERVCAGPDITSAQVLDVMISLLDKSFIAFGPGANEDQEAAGRYRFLEMTRQYARERLAANGEQEDLRTRHRDFFLELAEDAYAQWWRVDEGKWRRRLESERDNLRTALDWSDQDPQGAEAGVRLANALFPARSGWSEYREGRALLRRALSRADAQHLTTHRAKALFGEAFLAQCQGDYEAARTLFEQSLSIFRELGDTLPIAGTLGSLGDVARHQGDHAPAHAFYTEAQTLYEEYLRILGAEDRTAKTSILNYLGILAYNQHDYASARRWGEQCLDLHRAQDDRLGCATELNNLGNLDRELGDQALAFARYEESFRLFRALDDQRMLLPLKNLARTMCSQGDLAAARAYYEEIMILCQEWGDKATFANGLEGIAAVLLAQDEAAKAVRLWGASQSLRDSIGVPIPPDEQKERDRQIEQSRQALGDAAFDAAWDKGRDLTSEQAIAYALGDAEIDAVFTQESLAS</sequence>
<dbReference type="SMART" id="SM01043">
    <property type="entry name" value="BTAD"/>
    <property type="match status" value="1"/>
</dbReference>
<evidence type="ECO:0000313" key="1">
    <source>
        <dbReference type="EMBL" id="BDI30813.1"/>
    </source>
</evidence>
<dbReference type="SUPFAM" id="SSF48452">
    <property type="entry name" value="TPR-like"/>
    <property type="match status" value="3"/>
</dbReference>
<dbReference type="SMART" id="SM00028">
    <property type="entry name" value="TPR"/>
    <property type="match status" value="6"/>
</dbReference>
<dbReference type="InterPro" id="IPR058852">
    <property type="entry name" value="HTH_77"/>
</dbReference>
<dbReference type="Gene3D" id="3.40.50.300">
    <property type="entry name" value="P-loop containing nucleotide triphosphate hydrolases"/>
    <property type="match status" value="1"/>
</dbReference>
<dbReference type="Pfam" id="PF13424">
    <property type="entry name" value="TPR_12"/>
    <property type="match status" value="2"/>
</dbReference>
<dbReference type="PROSITE" id="PS50005">
    <property type="entry name" value="TPR"/>
    <property type="match status" value="1"/>
</dbReference>
<dbReference type="GO" id="GO:0043531">
    <property type="term" value="F:ADP binding"/>
    <property type="evidence" value="ECO:0007669"/>
    <property type="project" value="InterPro"/>
</dbReference>
<dbReference type="Pfam" id="PF03704">
    <property type="entry name" value="BTAD"/>
    <property type="match status" value="1"/>
</dbReference>
<dbReference type="SUPFAM" id="SSF46894">
    <property type="entry name" value="C-terminal effector domain of the bipartite response regulators"/>
    <property type="match status" value="1"/>
</dbReference>
<dbReference type="Pfam" id="PF13374">
    <property type="entry name" value="TPR_10"/>
    <property type="match status" value="1"/>
</dbReference>
<dbReference type="Pfam" id="PF13401">
    <property type="entry name" value="AAA_22"/>
    <property type="match status" value="1"/>
</dbReference>
<dbReference type="InterPro" id="IPR036388">
    <property type="entry name" value="WH-like_DNA-bd_sf"/>
</dbReference>
<dbReference type="Pfam" id="PF25872">
    <property type="entry name" value="HTH_77"/>
    <property type="match status" value="1"/>
</dbReference>
<dbReference type="InterPro" id="IPR049945">
    <property type="entry name" value="AAA_22"/>
</dbReference>